<dbReference type="PANTHER" id="PTHR16489">
    <property type="entry name" value="GH11727P"/>
    <property type="match status" value="1"/>
</dbReference>
<sequence>MYRSMSSEEHFSERGSGPRTTTTAAASLEVGNGSSASSWISMLSAVSRPAWALLQKYLPGRSNTWSDEAGKSNPYFGHQLMAGFDNLLPSEQSSAPLRVAYVHCQHENGGFLTSGDAETLSWWTADSLRELGIQDAVNTNLKAQQTDPGEYRYLKSTRKLLSRVLAPKEGKHTEPMQPKLGVWYPSPSTKSNTNTWWWQGLWRSDDPQNTLPALYQTRTSADAETKSPHCGEHHSSGHCEPDGQRSAVALDKPVEPLGLSTEAECTCSERAGSPRFKESADHTSLHTARLEFLANSDCLPSVHEHSVLEHQVSTRAAAACSEVAVLTPDQDNGYSSLEEESASARQCNMKAVCVLSDLDNSAASQAGDHGHGGEEDKSAGNTHCERVENKEEDKEEEKAQNTESAIVHEALPVQSTPRCQNKAIAYIMGSPCSDESDMEDDSVRDSDDDDGFDSDALDSYSDSEDPEDSDDEDEEDEEDSESDELDSENERTWNSLCQTRDPYNPLNFMAPIRTSRKLSASAVNPSPVGSPEEPDSLLCSSPSSPPSPLGGTQKDMESSEEACSSMDEAESLRLWNSFSCSSDPYSPLNFQASIRTRQPARQRCKKETPVEPLLYRKEEAEERMDSGFSEAATVQGFGSAGAVRLKKVTFIEEVEEFYASSDEERHGPWEEYARDRCRFQRRVQEVEESISYCLSPSFRLNIFQRRYPSS</sequence>
<dbReference type="GO" id="GO:0051246">
    <property type="term" value="P:regulation of protein metabolic process"/>
    <property type="evidence" value="ECO:0007669"/>
    <property type="project" value="UniProtKB-ARBA"/>
</dbReference>
<dbReference type="EMBL" id="VFJC01000021">
    <property type="protein sequence ID" value="KAB5536960.1"/>
    <property type="molecule type" value="Genomic_DNA"/>
</dbReference>
<evidence type="ECO:0000256" key="1">
    <source>
        <dbReference type="ARBA" id="ARBA00010161"/>
    </source>
</evidence>
<evidence type="ECO:0000256" key="2">
    <source>
        <dbReference type="SAM" id="MobiDB-lite"/>
    </source>
</evidence>
<feature type="region of interest" description="Disordered" evidence="2">
    <location>
        <begin position="219"/>
        <end position="244"/>
    </location>
</feature>
<dbReference type="PANTHER" id="PTHR16489:SF11">
    <property type="entry name" value="PROTEIN PHOSPHATASE 1 REGULATORY SUBUNIT 15B"/>
    <property type="match status" value="1"/>
</dbReference>
<feature type="compositionally biased region" description="Basic and acidic residues" evidence="2">
    <location>
        <begin position="368"/>
        <end position="400"/>
    </location>
</feature>
<dbReference type="InterPro" id="IPR019523">
    <property type="entry name" value="Prot_Pase1_reg-su15A/B_C"/>
</dbReference>
<feature type="compositionally biased region" description="Basic and acidic residues" evidence="2">
    <location>
        <begin position="1"/>
        <end position="13"/>
    </location>
</feature>
<dbReference type="GO" id="GO:0000164">
    <property type="term" value="C:protein phosphatase type 1 complex"/>
    <property type="evidence" value="ECO:0007669"/>
    <property type="project" value="TreeGrafter"/>
</dbReference>
<name>A0A5N5L2Y9_PANHP</name>
<feature type="domain" description="Protein phosphatase 1 regulatory subunit 15A/B C-terminal" evidence="3">
    <location>
        <begin position="443"/>
        <end position="518"/>
    </location>
</feature>
<feature type="region of interest" description="Disordered" evidence="2">
    <location>
        <begin position="430"/>
        <end position="566"/>
    </location>
</feature>
<evidence type="ECO:0000259" key="3">
    <source>
        <dbReference type="Pfam" id="PF10488"/>
    </source>
</evidence>
<dbReference type="GO" id="GO:0019888">
    <property type="term" value="F:protein phosphatase regulator activity"/>
    <property type="evidence" value="ECO:0007669"/>
    <property type="project" value="TreeGrafter"/>
</dbReference>
<dbReference type="Proteomes" id="UP000327468">
    <property type="component" value="Chromosome 20"/>
</dbReference>
<dbReference type="AlphaFoldDB" id="A0A5N5L2Y9"/>
<accession>A0A5N5L2Y9</accession>
<evidence type="ECO:0000313" key="4">
    <source>
        <dbReference type="EMBL" id="KAB5536960.1"/>
    </source>
</evidence>
<feature type="compositionally biased region" description="Basic and acidic residues" evidence="2">
    <location>
        <begin position="221"/>
        <end position="243"/>
    </location>
</feature>
<dbReference type="GO" id="GO:0005783">
    <property type="term" value="C:endoplasmic reticulum"/>
    <property type="evidence" value="ECO:0007669"/>
    <property type="project" value="TreeGrafter"/>
</dbReference>
<keyword evidence="5" id="KW-1185">Reference proteome</keyword>
<feature type="domain" description="Protein phosphatase 1 regulatory subunit 15A/B C-terminal" evidence="3">
    <location>
        <begin position="555"/>
        <end position="705"/>
    </location>
</feature>
<dbReference type="InterPro" id="IPR051254">
    <property type="entry name" value="PPP1R15"/>
</dbReference>
<protein>
    <recommendedName>
        <fullName evidence="3">Protein phosphatase 1 regulatory subunit 15A/B C-terminal domain-containing protein</fullName>
    </recommendedName>
</protein>
<dbReference type="Pfam" id="PF10488">
    <property type="entry name" value="PP1c_bdg"/>
    <property type="match status" value="2"/>
</dbReference>
<comment type="caution">
    <text evidence="4">The sequence shown here is derived from an EMBL/GenBank/DDBJ whole genome shotgun (WGS) entry which is preliminary data.</text>
</comment>
<comment type="similarity">
    <text evidence="1">Belongs to the PPP1R15 family.</text>
</comment>
<dbReference type="GO" id="GO:0034976">
    <property type="term" value="P:response to endoplasmic reticulum stress"/>
    <property type="evidence" value="ECO:0007669"/>
    <property type="project" value="TreeGrafter"/>
</dbReference>
<gene>
    <name evidence="4" type="ORF">PHYPO_G00113310</name>
</gene>
<proteinExistence type="inferred from homology"/>
<reference evidence="4 5" key="1">
    <citation type="submission" date="2019-06" db="EMBL/GenBank/DDBJ databases">
        <title>A chromosome-scale genome assembly of the striped catfish, Pangasianodon hypophthalmus.</title>
        <authorList>
            <person name="Wen M."/>
            <person name="Zahm M."/>
            <person name="Roques C."/>
            <person name="Cabau C."/>
            <person name="Klopp C."/>
            <person name="Donnadieu C."/>
            <person name="Jouanno E."/>
            <person name="Avarre J.-C."/>
            <person name="Campet M."/>
            <person name="Ha T.T.T."/>
            <person name="Dugue R."/>
            <person name="Lampietro C."/>
            <person name="Louis A."/>
            <person name="Herpin A."/>
            <person name="Echchiki A."/>
            <person name="Berthelot C."/>
            <person name="Parey E."/>
            <person name="Roest-Crollius H."/>
            <person name="Braasch I."/>
            <person name="Postlethwait J."/>
            <person name="Bobe J."/>
            <person name="Montfort J."/>
            <person name="Bouchez O."/>
            <person name="Begum T."/>
            <person name="Schartl M."/>
            <person name="Guiguen Y."/>
        </authorList>
    </citation>
    <scope>NUCLEOTIDE SEQUENCE [LARGE SCALE GENOMIC DNA]</scope>
    <source>
        <strain evidence="4 5">Indonesia</strain>
        <tissue evidence="4">Blood</tissue>
    </source>
</reference>
<organism evidence="4 5">
    <name type="scientific">Pangasianodon hypophthalmus</name>
    <name type="common">Striped catfish</name>
    <name type="synonym">Helicophagus hypophthalmus</name>
    <dbReference type="NCBI Taxonomy" id="310915"/>
    <lineage>
        <taxon>Eukaryota</taxon>
        <taxon>Metazoa</taxon>
        <taxon>Chordata</taxon>
        <taxon>Craniata</taxon>
        <taxon>Vertebrata</taxon>
        <taxon>Euteleostomi</taxon>
        <taxon>Actinopterygii</taxon>
        <taxon>Neopterygii</taxon>
        <taxon>Teleostei</taxon>
        <taxon>Ostariophysi</taxon>
        <taxon>Siluriformes</taxon>
        <taxon>Pangasiidae</taxon>
        <taxon>Pangasianodon</taxon>
    </lineage>
</organism>
<feature type="region of interest" description="Disordered" evidence="2">
    <location>
        <begin position="1"/>
        <end position="22"/>
    </location>
</feature>
<feature type="region of interest" description="Disordered" evidence="2">
    <location>
        <begin position="363"/>
        <end position="413"/>
    </location>
</feature>
<evidence type="ECO:0000313" key="5">
    <source>
        <dbReference type="Proteomes" id="UP000327468"/>
    </source>
</evidence>
<feature type="compositionally biased region" description="Acidic residues" evidence="2">
    <location>
        <begin position="434"/>
        <end position="487"/>
    </location>
</feature>